<proteinExistence type="predicted"/>
<dbReference type="EMBL" id="JAGTTL010000270">
    <property type="protein sequence ID" value="KAK6290812.1"/>
    <property type="molecule type" value="Genomic_DNA"/>
</dbReference>
<dbReference type="GO" id="GO:0051893">
    <property type="term" value="P:regulation of focal adhesion assembly"/>
    <property type="evidence" value="ECO:0007669"/>
    <property type="project" value="TreeGrafter"/>
</dbReference>
<evidence type="ECO:0000256" key="1">
    <source>
        <dbReference type="SAM" id="MobiDB-lite"/>
    </source>
</evidence>
<sequence>MASTGAECEEPHLPQDEPRHPEPAFREAQKWIEEVTGRSFGENDFRSSLENGILLCELLGSIRPGLVQKINRLPTPIAGLDNLSVFLRGCEELGLKGSQLFDPGDLQDTSVRANLRDSDCSRKLKNVLITVFWLGKASSVCPSYDGPVLNLREFEGLRSHDNERSQSLSPPQHTRDDSLDSLDSFGSRSQASPSPDVIIHGNSDGDSEGDAPNRKPDVRRDDMLARRTAAGESRTFVPFNQFLPNRSNVSTYVPTARRRPRPQDGEHGSLPQPILEEGREGEGGGPFKRPPGPRSRNPKTVTWAPDGEGPKEEEGGHGQEEEVLKWEVEERQKVQRLEKAGIKVLPAVIRYGRPTPPPEKQEVRSPSPNIILRRHNDFLTNQKAAWDSDSEGEAEGEEGGGGGRKVPDVRRDDLASRRAPRPPAAPRVHQYIPPPACSLRDRELWEDIRRASHTALMERSEKEAVCDIITRRDNPFLNPAPQREEEEEEEERRGGGVKVLLPNKTKDDLARRRAQNRSRPSHSDGPMSFVHASITQSDLEKWERLKMSEPSESSPSPVCQACLEKGSGTPDIISTATGSIRGRSKFVTFGGVTELEEQSISSAREGEESQLLRRLLAKATVAMPIIGLGSQLSEQPDSHIGRTTHYSAADSK</sequence>
<dbReference type="AlphaFoldDB" id="A0AAN8QIT9"/>
<feature type="compositionally biased region" description="Basic and acidic residues" evidence="1">
    <location>
        <begin position="211"/>
        <end position="220"/>
    </location>
</feature>
<dbReference type="GO" id="GO:0051496">
    <property type="term" value="P:positive regulation of stress fiber assembly"/>
    <property type="evidence" value="ECO:0007669"/>
    <property type="project" value="TreeGrafter"/>
</dbReference>
<gene>
    <name evidence="3" type="ORF">J4Q44_G00387910</name>
</gene>
<feature type="region of interest" description="Disordered" evidence="1">
    <location>
        <begin position="472"/>
        <end position="530"/>
    </location>
</feature>
<feature type="compositionally biased region" description="Basic and acidic residues" evidence="1">
    <location>
        <begin position="9"/>
        <end position="24"/>
    </location>
</feature>
<feature type="compositionally biased region" description="Basic and acidic residues" evidence="1">
    <location>
        <begin position="308"/>
        <end position="341"/>
    </location>
</feature>
<dbReference type="Proteomes" id="UP001356427">
    <property type="component" value="Unassembled WGS sequence"/>
</dbReference>
<dbReference type="PRINTS" id="PR00888">
    <property type="entry name" value="SM22CALPONIN"/>
</dbReference>
<dbReference type="GO" id="GO:0032034">
    <property type="term" value="F:myosin II head/neck binding"/>
    <property type="evidence" value="ECO:0007669"/>
    <property type="project" value="TreeGrafter"/>
</dbReference>
<dbReference type="FunFam" id="1.10.418.10:FF:000038">
    <property type="entry name" value="LIM and calponin homology domains-containing protein 1"/>
    <property type="match status" value="1"/>
</dbReference>
<dbReference type="Pfam" id="PF00307">
    <property type="entry name" value="CH"/>
    <property type="match status" value="1"/>
</dbReference>
<feature type="domain" description="Calponin-homology (CH)" evidence="2">
    <location>
        <begin position="22"/>
        <end position="139"/>
    </location>
</feature>
<comment type="caution">
    <text evidence="3">The sequence shown here is derived from an EMBL/GenBank/DDBJ whole genome shotgun (WGS) entry which is preliminary data.</text>
</comment>
<dbReference type="Gene3D" id="1.10.418.10">
    <property type="entry name" value="Calponin-like domain"/>
    <property type="match status" value="1"/>
</dbReference>
<feature type="region of interest" description="Disordered" evidence="1">
    <location>
        <begin position="245"/>
        <end position="435"/>
    </location>
</feature>
<feature type="compositionally biased region" description="Basic and acidic residues" evidence="1">
    <location>
        <begin position="405"/>
        <end position="416"/>
    </location>
</feature>
<dbReference type="PANTHER" id="PTHR15551">
    <property type="entry name" value="LIM DOMAIN ONLY 7"/>
    <property type="match status" value="1"/>
</dbReference>
<dbReference type="PROSITE" id="PS50021">
    <property type="entry name" value="CH"/>
    <property type="match status" value="1"/>
</dbReference>
<dbReference type="InterPro" id="IPR001715">
    <property type="entry name" value="CH_dom"/>
</dbReference>
<name>A0AAN8QIT9_9TELE</name>
<dbReference type="Pfam" id="PF15949">
    <property type="entry name" value="DUF4757"/>
    <property type="match status" value="1"/>
</dbReference>
<feature type="region of interest" description="Disordered" evidence="1">
    <location>
        <begin position="1"/>
        <end position="24"/>
    </location>
</feature>
<dbReference type="SMART" id="SM00033">
    <property type="entry name" value="CH"/>
    <property type="match status" value="1"/>
</dbReference>
<dbReference type="SUPFAM" id="SSF47576">
    <property type="entry name" value="Calponin-homology domain, CH-domain"/>
    <property type="match status" value="1"/>
</dbReference>
<feature type="region of interest" description="Disordered" evidence="1">
    <location>
        <begin position="159"/>
        <end position="220"/>
    </location>
</feature>
<dbReference type="InterPro" id="IPR036872">
    <property type="entry name" value="CH_dom_sf"/>
</dbReference>
<dbReference type="InterPro" id="IPR031865">
    <property type="entry name" value="DUF4757"/>
</dbReference>
<reference evidence="3 4" key="1">
    <citation type="submission" date="2021-04" db="EMBL/GenBank/DDBJ databases">
        <authorList>
            <person name="De Guttry C."/>
            <person name="Zahm M."/>
            <person name="Klopp C."/>
            <person name="Cabau C."/>
            <person name="Louis A."/>
            <person name="Berthelot C."/>
            <person name="Parey E."/>
            <person name="Roest Crollius H."/>
            <person name="Montfort J."/>
            <person name="Robinson-Rechavi M."/>
            <person name="Bucao C."/>
            <person name="Bouchez O."/>
            <person name="Gislard M."/>
            <person name="Lluch J."/>
            <person name="Milhes M."/>
            <person name="Lampietro C."/>
            <person name="Lopez Roques C."/>
            <person name="Donnadieu C."/>
            <person name="Braasch I."/>
            <person name="Desvignes T."/>
            <person name="Postlethwait J."/>
            <person name="Bobe J."/>
            <person name="Wedekind C."/>
            <person name="Guiguen Y."/>
        </authorList>
    </citation>
    <scope>NUCLEOTIDE SEQUENCE [LARGE SCALE GENOMIC DNA]</scope>
    <source>
        <strain evidence="3">Cs_M1</strain>
        <tissue evidence="3">Blood</tissue>
    </source>
</reference>
<accession>A0AAN8QIT9</accession>
<dbReference type="PANTHER" id="PTHR15551:SF4">
    <property type="entry name" value="LIM AND CALPONIN HOMOLOGY DOMAINS-CONTAINING PROTEIN 1 ISOFORM X1"/>
    <property type="match status" value="1"/>
</dbReference>
<feature type="compositionally biased region" description="Acidic residues" evidence="1">
    <location>
        <begin position="388"/>
        <end position="398"/>
    </location>
</feature>
<evidence type="ECO:0000259" key="2">
    <source>
        <dbReference type="PROSITE" id="PS50021"/>
    </source>
</evidence>
<organism evidence="3 4">
    <name type="scientific">Coregonus suidteri</name>
    <dbReference type="NCBI Taxonomy" id="861788"/>
    <lineage>
        <taxon>Eukaryota</taxon>
        <taxon>Metazoa</taxon>
        <taxon>Chordata</taxon>
        <taxon>Craniata</taxon>
        <taxon>Vertebrata</taxon>
        <taxon>Euteleostomi</taxon>
        <taxon>Actinopterygii</taxon>
        <taxon>Neopterygii</taxon>
        <taxon>Teleostei</taxon>
        <taxon>Protacanthopterygii</taxon>
        <taxon>Salmoniformes</taxon>
        <taxon>Salmonidae</taxon>
        <taxon>Coregoninae</taxon>
        <taxon>Coregonus</taxon>
    </lineage>
</organism>
<evidence type="ECO:0000313" key="4">
    <source>
        <dbReference type="Proteomes" id="UP001356427"/>
    </source>
</evidence>
<feature type="region of interest" description="Disordered" evidence="1">
    <location>
        <begin position="631"/>
        <end position="652"/>
    </location>
</feature>
<protein>
    <recommendedName>
        <fullName evidence="2">Calponin-homology (CH) domain-containing protein</fullName>
    </recommendedName>
</protein>
<keyword evidence="4" id="KW-1185">Reference proteome</keyword>
<dbReference type="GO" id="GO:0001725">
    <property type="term" value="C:stress fiber"/>
    <property type="evidence" value="ECO:0007669"/>
    <property type="project" value="TreeGrafter"/>
</dbReference>
<evidence type="ECO:0000313" key="3">
    <source>
        <dbReference type="EMBL" id="KAK6290812.1"/>
    </source>
</evidence>
<dbReference type="InterPro" id="IPR003096">
    <property type="entry name" value="SM22_calponin"/>
</dbReference>